<dbReference type="AlphaFoldDB" id="A0A518N0Z0"/>
<organism evidence="1 2">
    <name type="scientific">Luteimonas granuli</name>
    <dbReference type="NCBI Taxonomy" id="1176533"/>
    <lineage>
        <taxon>Bacteria</taxon>
        <taxon>Pseudomonadati</taxon>
        <taxon>Pseudomonadota</taxon>
        <taxon>Gammaproteobacteria</taxon>
        <taxon>Lysobacterales</taxon>
        <taxon>Lysobacteraceae</taxon>
        <taxon>Luteimonas</taxon>
    </lineage>
</organism>
<dbReference type="RefSeq" id="WP_144889282.1">
    <property type="nucleotide sequence ID" value="NZ_CP042218.1"/>
</dbReference>
<accession>A0A518N0Z0</accession>
<dbReference type="EMBL" id="CP042218">
    <property type="protein sequence ID" value="QDW65558.1"/>
    <property type="molecule type" value="Genomic_DNA"/>
</dbReference>
<evidence type="ECO:0000313" key="2">
    <source>
        <dbReference type="Proteomes" id="UP000316584"/>
    </source>
</evidence>
<evidence type="ECO:0000313" key="1">
    <source>
        <dbReference type="EMBL" id="QDW65558.1"/>
    </source>
</evidence>
<dbReference type="KEGG" id="lug:FPZ22_00440"/>
<reference evidence="1 2" key="1">
    <citation type="submission" date="2019-07" db="EMBL/GenBank/DDBJ databases">
        <title>Full genome sequence of Luteimonas sp. Gr-4.</title>
        <authorList>
            <person name="Im W.-T."/>
        </authorList>
    </citation>
    <scope>NUCLEOTIDE SEQUENCE [LARGE SCALE GENOMIC DNA]</scope>
    <source>
        <strain evidence="1 2">Gr-4</strain>
    </source>
</reference>
<protein>
    <recommendedName>
        <fullName evidence="3">Flagellar protein FliT</fullName>
    </recommendedName>
</protein>
<proteinExistence type="predicted"/>
<dbReference type="Proteomes" id="UP000316584">
    <property type="component" value="Chromosome"/>
</dbReference>
<evidence type="ECO:0008006" key="3">
    <source>
        <dbReference type="Google" id="ProtNLM"/>
    </source>
</evidence>
<keyword evidence="2" id="KW-1185">Reference proteome</keyword>
<gene>
    <name evidence="1" type="ORF">FPZ22_00440</name>
</gene>
<name>A0A518N0Z0_9GAMM</name>
<sequence length="101" mass="10776">MSGDAGLPGLHAELGALGSALDDDDLAAAGEVMAAYDRSLRHYLEQRGREAPIDAIRELLRMQNDLLLRMASRRQGIAGELERVRRAGEASRAYAAAGAEG</sequence>
<dbReference type="OrthoDB" id="6059074at2"/>